<protein>
    <submittedName>
        <fullName evidence="1">Uncharacterized protein</fullName>
    </submittedName>
</protein>
<sequence length="197" mass="23300">MGKEDRTKNHRRERRLQPRRRDVWLLRSMLTPIIFSRGTLFKDQIVKNVMLNRVHLPHSHFSSVARLDDASLALSLYFLRIATKFWDIKEPPMKRSNRLRRSNASLLSIIYITTLRECYVISLPFKNDRPYLGDSYTIAPKIFHVLERAFVRNPALKEQYLGFTNKYRDLWHMSLTTKMQSVPKPQTLLNAIITTTI</sequence>
<evidence type="ECO:0000313" key="1">
    <source>
        <dbReference type="EMBL" id="KAL2743810.1"/>
    </source>
</evidence>
<dbReference type="Proteomes" id="UP001607303">
    <property type="component" value="Unassembled WGS sequence"/>
</dbReference>
<keyword evidence="2" id="KW-1185">Reference proteome</keyword>
<dbReference type="EMBL" id="JAYRBN010000054">
    <property type="protein sequence ID" value="KAL2743810.1"/>
    <property type="molecule type" value="Genomic_DNA"/>
</dbReference>
<organism evidence="1 2">
    <name type="scientific">Vespula maculifrons</name>
    <name type="common">Eastern yellow jacket</name>
    <name type="synonym">Wasp</name>
    <dbReference type="NCBI Taxonomy" id="7453"/>
    <lineage>
        <taxon>Eukaryota</taxon>
        <taxon>Metazoa</taxon>
        <taxon>Ecdysozoa</taxon>
        <taxon>Arthropoda</taxon>
        <taxon>Hexapoda</taxon>
        <taxon>Insecta</taxon>
        <taxon>Pterygota</taxon>
        <taxon>Neoptera</taxon>
        <taxon>Endopterygota</taxon>
        <taxon>Hymenoptera</taxon>
        <taxon>Apocrita</taxon>
        <taxon>Aculeata</taxon>
        <taxon>Vespoidea</taxon>
        <taxon>Vespidae</taxon>
        <taxon>Vespinae</taxon>
        <taxon>Vespula</taxon>
    </lineage>
</organism>
<name>A0ABD2CFF9_VESMC</name>
<dbReference type="AlphaFoldDB" id="A0ABD2CFF9"/>
<reference evidence="1 2" key="1">
    <citation type="journal article" date="2024" name="Ann. Entomol. Soc. Am.">
        <title>Genomic analyses of the southern and eastern yellowjacket wasps (Hymenoptera: Vespidae) reveal evolutionary signatures of social life.</title>
        <authorList>
            <person name="Catto M.A."/>
            <person name="Caine P.B."/>
            <person name="Orr S.E."/>
            <person name="Hunt B.G."/>
            <person name="Goodisman M.A.D."/>
        </authorList>
    </citation>
    <scope>NUCLEOTIDE SEQUENCE [LARGE SCALE GENOMIC DNA]</scope>
    <source>
        <strain evidence="1">232</strain>
        <tissue evidence="1">Head and thorax</tissue>
    </source>
</reference>
<accession>A0ABD2CFF9</accession>
<proteinExistence type="predicted"/>
<evidence type="ECO:0000313" key="2">
    <source>
        <dbReference type="Proteomes" id="UP001607303"/>
    </source>
</evidence>
<gene>
    <name evidence="1" type="ORF">V1477_008068</name>
</gene>
<comment type="caution">
    <text evidence="1">The sequence shown here is derived from an EMBL/GenBank/DDBJ whole genome shotgun (WGS) entry which is preliminary data.</text>
</comment>